<dbReference type="Proteomes" id="UP000234433">
    <property type="component" value="Unassembled WGS sequence"/>
</dbReference>
<keyword evidence="2" id="KW-1133">Transmembrane helix</keyword>
<feature type="transmembrane region" description="Helical" evidence="2">
    <location>
        <begin position="43"/>
        <end position="64"/>
    </location>
</feature>
<evidence type="ECO:0000313" key="4">
    <source>
        <dbReference type="Proteomes" id="UP000234433"/>
    </source>
</evidence>
<evidence type="ECO:0000256" key="1">
    <source>
        <dbReference type="SAM" id="MobiDB-lite"/>
    </source>
</evidence>
<feature type="region of interest" description="Disordered" evidence="1">
    <location>
        <begin position="1"/>
        <end position="39"/>
    </location>
</feature>
<accession>A0A2H1IY11</accession>
<feature type="transmembrane region" description="Helical" evidence="2">
    <location>
        <begin position="194"/>
        <end position="216"/>
    </location>
</feature>
<reference evidence="3 4" key="1">
    <citation type="submission" date="2017-03" db="EMBL/GenBank/DDBJ databases">
        <authorList>
            <person name="Afonso C.L."/>
            <person name="Miller P.J."/>
            <person name="Scott M.A."/>
            <person name="Spackman E."/>
            <person name="Goraichik I."/>
            <person name="Dimitrov K.M."/>
            <person name="Suarez D.L."/>
            <person name="Swayne D.E."/>
        </authorList>
    </citation>
    <scope>NUCLEOTIDE SEQUENCE [LARGE SCALE GENOMIC DNA]</scope>
    <source>
        <strain evidence="3 4">CNRZ 918</strain>
    </source>
</reference>
<gene>
    <name evidence="3" type="ORF">BANT918_01202</name>
</gene>
<organism evidence="3 4">
    <name type="scientific">Brevibacterium antiquum CNRZ 918</name>
    <dbReference type="NCBI Taxonomy" id="1255637"/>
    <lineage>
        <taxon>Bacteria</taxon>
        <taxon>Bacillati</taxon>
        <taxon>Actinomycetota</taxon>
        <taxon>Actinomycetes</taxon>
        <taxon>Micrococcales</taxon>
        <taxon>Brevibacteriaceae</taxon>
        <taxon>Brevibacterium</taxon>
    </lineage>
</organism>
<evidence type="ECO:0000313" key="3">
    <source>
        <dbReference type="EMBL" id="SMX80097.1"/>
    </source>
</evidence>
<dbReference type="RefSeq" id="WP_101619392.1">
    <property type="nucleotide sequence ID" value="NZ_FXZD01000003.1"/>
</dbReference>
<keyword evidence="2" id="KW-0472">Membrane</keyword>
<evidence type="ECO:0000256" key="2">
    <source>
        <dbReference type="SAM" id="Phobius"/>
    </source>
</evidence>
<sequence>MSQGNEQNERPGEAGRRSENDDTVIGNLKGGAKSPGKEAKRKAFGTGYELWVGLAIGFYVVYAVTELITDLVHSEIKLPLEFESDSVGMLDFPSAAASLSGLTQITVSTSDLAPETMVFLIIAKIAVILIFLGAAIAIVPVIRAISAGAPFTARSIGALVVLEWIVAVGFALYFLTMLLGSNLVSRDLGIAQEVGPGITTMQAFLVLGVIGGAELLRRCFKSGRAAQEELEGLV</sequence>
<keyword evidence="2" id="KW-0812">Transmembrane</keyword>
<feature type="transmembrane region" description="Helical" evidence="2">
    <location>
        <begin position="117"/>
        <end position="139"/>
    </location>
</feature>
<feature type="transmembrane region" description="Helical" evidence="2">
    <location>
        <begin position="151"/>
        <end position="174"/>
    </location>
</feature>
<protein>
    <recommendedName>
        <fullName evidence="5">DUF2975 domain-containing protein</fullName>
    </recommendedName>
</protein>
<evidence type="ECO:0008006" key="5">
    <source>
        <dbReference type="Google" id="ProtNLM"/>
    </source>
</evidence>
<proteinExistence type="predicted"/>
<name>A0A2H1IY11_9MICO</name>
<dbReference type="EMBL" id="FXZD01000003">
    <property type="protein sequence ID" value="SMX80097.1"/>
    <property type="molecule type" value="Genomic_DNA"/>
</dbReference>
<feature type="compositionally biased region" description="Basic and acidic residues" evidence="1">
    <location>
        <begin position="7"/>
        <end position="20"/>
    </location>
</feature>
<dbReference type="OrthoDB" id="4803637at2"/>
<dbReference type="AlphaFoldDB" id="A0A2H1IY11"/>